<dbReference type="PANTHER" id="PTHR11058:SF9">
    <property type="entry name" value="NADH-UBIQUINONE OXIDOREDUCTASE CHAIN 3"/>
    <property type="match status" value="1"/>
</dbReference>
<evidence type="ECO:0000256" key="4">
    <source>
        <dbReference type="ARBA" id="ARBA00022448"/>
    </source>
</evidence>
<organism evidence="10">
    <name type="scientific">Anaphothrips obscurus</name>
    <dbReference type="NCBI Taxonomy" id="864839"/>
    <lineage>
        <taxon>Eukaryota</taxon>
        <taxon>Metazoa</taxon>
        <taxon>Ecdysozoa</taxon>
        <taxon>Arthropoda</taxon>
        <taxon>Hexapoda</taxon>
        <taxon>Insecta</taxon>
        <taxon>Pterygota</taxon>
        <taxon>Neoptera</taxon>
        <taxon>Paraneoptera</taxon>
        <taxon>Thysanoptera</taxon>
        <taxon>Terebrantia</taxon>
        <taxon>Thripoidea</taxon>
        <taxon>Thripidae</taxon>
        <taxon>Anaphothrips</taxon>
    </lineage>
</organism>
<reference evidence="10" key="1">
    <citation type="journal article" date="2017" name="Sci. Rep.">
        <title>Novel insights into mitochondrial gene rearrangement in thrips (Insecta: Thysanoptera) from the grass thrips, Anaphothrips obscurus.</title>
        <authorList>
            <person name="Liu H."/>
            <person name="Li H."/>
            <person name="Song F."/>
            <person name="Gu W."/>
            <person name="Feng J."/>
            <person name="Cai W."/>
            <person name="Shao R."/>
        </authorList>
    </citation>
    <scope>NUCLEOTIDE SEQUENCE</scope>
</reference>
<comment type="subcellular location">
    <subcellularLocation>
        <location evidence="1">Membrane</location>
    </subcellularLocation>
    <subcellularLocation>
        <location evidence="9">Mitochondrion membrane</location>
        <topology evidence="9">Multi-pass membrane protein</topology>
    </subcellularLocation>
</comment>
<name>A0A343EQD9_9NEOP</name>
<comment type="function">
    <text evidence="9">Core subunit of the mitochondrial membrane respiratory chain NADH dehydrogenase (Complex I) which catalyzes electron transfer from NADH through the respiratory chain, using ubiquinone as an electron acceptor. Essential for the catalytic activity of complex I.</text>
</comment>
<evidence type="ECO:0000256" key="1">
    <source>
        <dbReference type="ARBA" id="ARBA00004370"/>
    </source>
</evidence>
<dbReference type="PANTHER" id="PTHR11058">
    <property type="entry name" value="NADH-UBIQUINONE OXIDOREDUCTASE CHAIN 3"/>
    <property type="match status" value="1"/>
</dbReference>
<evidence type="ECO:0000256" key="6">
    <source>
        <dbReference type="ARBA" id="ARBA00022989"/>
    </source>
</evidence>
<protein>
    <recommendedName>
        <fullName evidence="3 9">NADH-ubiquinone oxidoreductase chain 3</fullName>
        <ecNumber evidence="9">7.1.1.2</ecNumber>
    </recommendedName>
</protein>
<evidence type="ECO:0000313" key="10">
    <source>
        <dbReference type="EMBL" id="ASJ63894.1"/>
    </source>
</evidence>
<keyword evidence="9 10" id="KW-0496">Mitochondrion</keyword>
<keyword evidence="9" id="KW-0249">Electron transport</keyword>
<keyword evidence="5 9" id="KW-0812">Transmembrane</keyword>
<keyword evidence="9" id="KW-0679">Respiratory chain</keyword>
<evidence type="ECO:0000256" key="7">
    <source>
        <dbReference type="ARBA" id="ARBA00023136"/>
    </source>
</evidence>
<keyword evidence="7 9" id="KW-0472">Membrane</keyword>
<evidence type="ECO:0000256" key="2">
    <source>
        <dbReference type="ARBA" id="ARBA00008472"/>
    </source>
</evidence>
<dbReference type="Gene3D" id="1.20.58.1610">
    <property type="entry name" value="NADH:ubiquinone/plastoquinone oxidoreductase, chain 3"/>
    <property type="match status" value="1"/>
</dbReference>
<keyword evidence="4 9" id="KW-0813">Transport</keyword>
<dbReference type="Pfam" id="PF00507">
    <property type="entry name" value="Oxidored_q4"/>
    <property type="match status" value="1"/>
</dbReference>
<dbReference type="EMBL" id="KY498001">
    <property type="protein sequence ID" value="ASJ63894.1"/>
    <property type="molecule type" value="Genomic_DNA"/>
</dbReference>
<dbReference type="InterPro" id="IPR038430">
    <property type="entry name" value="NDAH_ubi_oxred_su3_sf"/>
</dbReference>
<reference evidence="10" key="2">
    <citation type="submission" date="2017-01" db="EMBL/GenBank/DDBJ databases">
        <authorList>
            <person name="Mah S.A."/>
            <person name="Swanson W.J."/>
            <person name="Moy G.W."/>
            <person name="Vacquier V.D."/>
        </authorList>
    </citation>
    <scope>NUCLEOTIDE SEQUENCE</scope>
</reference>
<comment type="similarity">
    <text evidence="2 9">Belongs to the complex I subunit 3 family.</text>
</comment>
<evidence type="ECO:0000256" key="9">
    <source>
        <dbReference type="RuleBase" id="RU003640"/>
    </source>
</evidence>
<sequence>MMSLLYFIFFLLLISFSLMLICFLISKKSKNWREKFIPFECGFDFISFPRSPFSMRFFLIAIIFIIFDVEIAFILPLVYSIFLSNIFKWTFCSFSFFFILIWGMLAEWKEQSFDWKF</sequence>
<dbReference type="GO" id="GO:0008137">
    <property type="term" value="F:NADH dehydrogenase (ubiquinone) activity"/>
    <property type="evidence" value="ECO:0007669"/>
    <property type="project" value="UniProtKB-UniRule"/>
</dbReference>
<dbReference type="InterPro" id="IPR000440">
    <property type="entry name" value="NADH_UbQ/plastoQ_OxRdtase_su3"/>
</dbReference>
<feature type="transmembrane region" description="Helical" evidence="9">
    <location>
        <begin position="6"/>
        <end position="25"/>
    </location>
</feature>
<keyword evidence="9" id="KW-0830">Ubiquinone</keyword>
<keyword evidence="9" id="KW-0520">NAD</keyword>
<keyword evidence="9" id="KW-1278">Translocase</keyword>
<accession>A0A343EQD9</accession>
<evidence type="ECO:0000256" key="5">
    <source>
        <dbReference type="ARBA" id="ARBA00022692"/>
    </source>
</evidence>
<dbReference type="EC" id="7.1.1.2" evidence="9"/>
<dbReference type="GO" id="GO:0031966">
    <property type="term" value="C:mitochondrial membrane"/>
    <property type="evidence" value="ECO:0007669"/>
    <property type="project" value="UniProtKB-SubCell"/>
</dbReference>
<proteinExistence type="inferred from homology"/>
<dbReference type="AlphaFoldDB" id="A0A343EQD9"/>
<dbReference type="GO" id="GO:0030964">
    <property type="term" value="C:NADH dehydrogenase complex"/>
    <property type="evidence" value="ECO:0007669"/>
    <property type="project" value="TreeGrafter"/>
</dbReference>
<geneLocation type="mitochondrion" evidence="10"/>
<evidence type="ECO:0000256" key="8">
    <source>
        <dbReference type="ARBA" id="ARBA00049551"/>
    </source>
</evidence>
<feature type="transmembrane region" description="Helical" evidence="9">
    <location>
        <begin position="86"/>
        <end position="106"/>
    </location>
</feature>
<gene>
    <name evidence="10" type="primary">nad3</name>
</gene>
<comment type="catalytic activity">
    <reaction evidence="8 9">
        <text>a ubiquinone + NADH + 5 H(+)(in) = a ubiquinol + NAD(+) + 4 H(+)(out)</text>
        <dbReference type="Rhea" id="RHEA:29091"/>
        <dbReference type="Rhea" id="RHEA-COMP:9565"/>
        <dbReference type="Rhea" id="RHEA-COMP:9566"/>
        <dbReference type="ChEBI" id="CHEBI:15378"/>
        <dbReference type="ChEBI" id="CHEBI:16389"/>
        <dbReference type="ChEBI" id="CHEBI:17976"/>
        <dbReference type="ChEBI" id="CHEBI:57540"/>
        <dbReference type="ChEBI" id="CHEBI:57945"/>
        <dbReference type="EC" id="7.1.1.2"/>
    </reaction>
</comment>
<keyword evidence="6 9" id="KW-1133">Transmembrane helix</keyword>
<feature type="transmembrane region" description="Helical" evidence="9">
    <location>
        <begin position="57"/>
        <end position="80"/>
    </location>
</feature>
<evidence type="ECO:0000256" key="3">
    <source>
        <dbReference type="ARBA" id="ARBA00021007"/>
    </source>
</evidence>